<dbReference type="GO" id="GO:0046872">
    <property type="term" value="F:metal ion binding"/>
    <property type="evidence" value="ECO:0007669"/>
    <property type="project" value="UniProtKB-KW"/>
</dbReference>
<dbReference type="PANTHER" id="PTHR11771">
    <property type="entry name" value="LIPOXYGENASE"/>
    <property type="match status" value="1"/>
</dbReference>
<evidence type="ECO:0000313" key="5">
    <source>
        <dbReference type="EMBL" id="PIO24923.1"/>
    </source>
</evidence>
<dbReference type="SUPFAM" id="SSF48484">
    <property type="entry name" value="Lipoxigenase"/>
    <property type="match status" value="1"/>
</dbReference>
<dbReference type="OrthoDB" id="407298at2759"/>
<dbReference type="EMBL" id="KV949153">
    <property type="protein sequence ID" value="PIO24923.1"/>
    <property type="molecule type" value="Genomic_DNA"/>
</dbReference>
<dbReference type="InterPro" id="IPR013819">
    <property type="entry name" value="LipOase_C"/>
</dbReference>
<feature type="non-terminal residue" evidence="5">
    <location>
        <position position="1"/>
    </location>
</feature>
<gene>
    <name evidence="5" type="ORF">AB205_0074370</name>
</gene>
<dbReference type="Proteomes" id="UP000228934">
    <property type="component" value="Unassembled WGS sequence"/>
</dbReference>
<feature type="domain" description="Lipoxygenase" evidence="4">
    <location>
        <begin position="1"/>
        <end position="149"/>
    </location>
</feature>
<dbReference type="Gene3D" id="1.20.245.10">
    <property type="entry name" value="Lipoxygenase-1, Domain 5"/>
    <property type="match status" value="1"/>
</dbReference>
<evidence type="ECO:0000259" key="4">
    <source>
        <dbReference type="PROSITE" id="PS51393"/>
    </source>
</evidence>
<dbReference type="GO" id="GO:0034440">
    <property type="term" value="P:lipid oxidation"/>
    <property type="evidence" value="ECO:0007669"/>
    <property type="project" value="InterPro"/>
</dbReference>
<reference evidence="6" key="1">
    <citation type="journal article" date="2017" name="Nat. Commun.">
        <title>The North American bullfrog draft genome provides insight into hormonal regulation of long noncoding RNA.</title>
        <authorList>
            <person name="Hammond S.A."/>
            <person name="Warren R.L."/>
            <person name="Vandervalk B.P."/>
            <person name="Kucuk E."/>
            <person name="Khan H."/>
            <person name="Gibb E.A."/>
            <person name="Pandoh P."/>
            <person name="Kirk H."/>
            <person name="Zhao Y."/>
            <person name="Jones M."/>
            <person name="Mungall A.J."/>
            <person name="Coope R."/>
            <person name="Pleasance S."/>
            <person name="Moore R.A."/>
            <person name="Holt R.A."/>
            <person name="Round J.M."/>
            <person name="Ohora S."/>
            <person name="Walle B.V."/>
            <person name="Veldhoen N."/>
            <person name="Helbing C.C."/>
            <person name="Birol I."/>
        </authorList>
    </citation>
    <scope>NUCLEOTIDE SEQUENCE [LARGE SCALE GENOMIC DNA]</scope>
</reference>
<evidence type="ECO:0000256" key="2">
    <source>
        <dbReference type="ARBA" id="ARBA00022964"/>
    </source>
</evidence>
<dbReference type="PROSITE" id="PS51393">
    <property type="entry name" value="LIPOXYGENASE_3"/>
    <property type="match status" value="1"/>
</dbReference>
<dbReference type="InterPro" id="IPR036226">
    <property type="entry name" value="LipOase_C_sf"/>
</dbReference>
<keyword evidence="1" id="KW-0479">Metal-binding</keyword>
<dbReference type="InterPro" id="IPR000907">
    <property type="entry name" value="LipOase"/>
</dbReference>
<name>A0A2G9RCI4_AQUCT</name>
<protein>
    <recommendedName>
        <fullName evidence="4">Lipoxygenase domain-containing protein</fullName>
    </recommendedName>
</protein>
<dbReference type="Pfam" id="PF00305">
    <property type="entry name" value="Lipoxygenase"/>
    <property type="match status" value="1"/>
</dbReference>
<keyword evidence="2" id="KW-0223">Dioxygenase</keyword>
<evidence type="ECO:0000256" key="1">
    <source>
        <dbReference type="ARBA" id="ARBA00022723"/>
    </source>
</evidence>
<sequence>EVPSSLESIASLIKYLTMVIFTCSAQHAAVNSGQFDMYSWMPNGPTTMKSPPPTAKGATMEAILKTLPDVNTTALGLIFMWTVSNDPLDTRHLGNYPNKYFTEKTPQQAIKEFQDKLTEISKHIKERNKTMDLPYAYLDPSVIENSVSL</sequence>
<keyword evidence="3" id="KW-0560">Oxidoreductase</keyword>
<dbReference type="GO" id="GO:0016702">
    <property type="term" value="F:oxidoreductase activity, acting on single donors with incorporation of molecular oxygen, incorporation of two atoms of oxygen"/>
    <property type="evidence" value="ECO:0007669"/>
    <property type="project" value="InterPro"/>
</dbReference>
<accession>A0A2G9RCI4</accession>
<dbReference type="AlphaFoldDB" id="A0A2G9RCI4"/>
<evidence type="ECO:0000256" key="3">
    <source>
        <dbReference type="ARBA" id="ARBA00023002"/>
    </source>
</evidence>
<evidence type="ECO:0000313" key="6">
    <source>
        <dbReference type="Proteomes" id="UP000228934"/>
    </source>
</evidence>
<keyword evidence="6" id="KW-1185">Reference proteome</keyword>
<proteinExistence type="predicted"/>
<organism evidence="5 6">
    <name type="scientific">Aquarana catesbeiana</name>
    <name type="common">American bullfrog</name>
    <name type="synonym">Rana catesbeiana</name>
    <dbReference type="NCBI Taxonomy" id="8400"/>
    <lineage>
        <taxon>Eukaryota</taxon>
        <taxon>Metazoa</taxon>
        <taxon>Chordata</taxon>
        <taxon>Craniata</taxon>
        <taxon>Vertebrata</taxon>
        <taxon>Euteleostomi</taxon>
        <taxon>Amphibia</taxon>
        <taxon>Batrachia</taxon>
        <taxon>Anura</taxon>
        <taxon>Neobatrachia</taxon>
        <taxon>Ranoidea</taxon>
        <taxon>Ranidae</taxon>
        <taxon>Aquarana</taxon>
    </lineage>
</organism>